<proteinExistence type="predicted"/>
<keyword evidence="4" id="KW-1185">Reference proteome</keyword>
<organism evidence="3 4">
    <name type="scientific">Apiosordaria backusii</name>
    <dbReference type="NCBI Taxonomy" id="314023"/>
    <lineage>
        <taxon>Eukaryota</taxon>
        <taxon>Fungi</taxon>
        <taxon>Dikarya</taxon>
        <taxon>Ascomycota</taxon>
        <taxon>Pezizomycotina</taxon>
        <taxon>Sordariomycetes</taxon>
        <taxon>Sordariomycetidae</taxon>
        <taxon>Sordariales</taxon>
        <taxon>Lasiosphaeriaceae</taxon>
        <taxon>Apiosordaria</taxon>
    </lineage>
</organism>
<accession>A0AA40EYK1</accession>
<name>A0AA40EYK1_9PEZI</name>
<keyword evidence="2" id="KW-0812">Transmembrane</keyword>
<evidence type="ECO:0000256" key="2">
    <source>
        <dbReference type="SAM" id="Phobius"/>
    </source>
</evidence>
<dbReference type="AlphaFoldDB" id="A0AA40EYK1"/>
<reference evidence="3" key="1">
    <citation type="submission" date="2023-06" db="EMBL/GenBank/DDBJ databases">
        <title>Genome-scale phylogeny and comparative genomics of the fungal order Sordariales.</title>
        <authorList>
            <consortium name="Lawrence Berkeley National Laboratory"/>
            <person name="Hensen N."/>
            <person name="Bonometti L."/>
            <person name="Westerberg I."/>
            <person name="Brannstrom I.O."/>
            <person name="Guillou S."/>
            <person name="Cros-Aarteil S."/>
            <person name="Calhoun S."/>
            <person name="Haridas S."/>
            <person name="Kuo A."/>
            <person name="Mondo S."/>
            <person name="Pangilinan J."/>
            <person name="Riley R."/>
            <person name="Labutti K."/>
            <person name="Andreopoulos B."/>
            <person name="Lipzen A."/>
            <person name="Chen C."/>
            <person name="Yanf M."/>
            <person name="Daum C."/>
            <person name="Ng V."/>
            <person name="Clum A."/>
            <person name="Steindorff A."/>
            <person name="Ohm R."/>
            <person name="Martin F."/>
            <person name="Silar P."/>
            <person name="Natvig D."/>
            <person name="Lalanne C."/>
            <person name="Gautier V."/>
            <person name="Ament-Velasquez S.L."/>
            <person name="Kruys A."/>
            <person name="Hutchinson M.I."/>
            <person name="Powell A.J."/>
            <person name="Barry K."/>
            <person name="Miller A.N."/>
            <person name="Grigoriev I.V."/>
            <person name="Debuchy R."/>
            <person name="Gladieux P."/>
            <person name="Thoren M.H."/>
            <person name="Johannesson H."/>
        </authorList>
    </citation>
    <scope>NUCLEOTIDE SEQUENCE</scope>
    <source>
        <strain evidence="3">CBS 540.89</strain>
    </source>
</reference>
<sequence length="344" mass="37930">MDPDNISPRSEPSPQRNPWNSDYISSSSPPVRPPNPRQQRYYSVSRKRNDRENSSSGAWSHKAEPPSAPSERVILDDDGGAGREKGVDDDASTYTQRFVPSRLGHHRNRRPRPVAAGGGGEEQGRHYQEDDRFENIELGGGVGGGFVMVESESPGGEDGYGARGRGYKRTKYYSSFSWWNEEYVYAGLSVVAVIGLVVFLRTYDGQVLPLEFGWAGLSFETGVVALVTAMRLCMDAYVGSAISQGAWLWVSERAQMRRRGGEEKEGAKLEDFGRFDAASRGLKGALKLIWRLKGRHLGCLGAAIAILGIGFETFSQEMVSFEQQPRRLENSSFSPAPAPARSEV</sequence>
<evidence type="ECO:0000313" key="3">
    <source>
        <dbReference type="EMBL" id="KAK0747923.1"/>
    </source>
</evidence>
<evidence type="ECO:0000313" key="4">
    <source>
        <dbReference type="Proteomes" id="UP001172159"/>
    </source>
</evidence>
<feature type="compositionally biased region" description="Basic residues" evidence="1">
    <location>
        <begin position="103"/>
        <end position="112"/>
    </location>
</feature>
<keyword evidence="2" id="KW-0472">Membrane</keyword>
<feature type="compositionally biased region" description="Polar residues" evidence="1">
    <location>
        <begin position="7"/>
        <end position="24"/>
    </location>
</feature>
<keyword evidence="2" id="KW-1133">Transmembrane helix</keyword>
<dbReference type="Pfam" id="PF11374">
    <property type="entry name" value="DUF3176"/>
    <property type="match status" value="1"/>
</dbReference>
<protein>
    <submittedName>
        <fullName evidence="3">Uncharacterized protein</fullName>
    </submittedName>
</protein>
<dbReference type="EMBL" id="JAUKTV010000001">
    <property type="protein sequence ID" value="KAK0747923.1"/>
    <property type="molecule type" value="Genomic_DNA"/>
</dbReference>
<comment type="caution">
    <text evidence="3">The sequence shown here is derived from an EMBL/GenBank/DDBJ whole genome shotgun (WGS) entry which is preliminary data.</text>
</comment>
<evidence type="ECO:0000256" key="1">
    <source>
        <dbReference type="SAM" id="MobiDB-lite"/>
    </source>
</evidence>
<dbReference type="PANTHER" id="PTHR35394">
    <property type="entry name" value="DUF3176 DOMAIN-CONTAINING PROTEIN"/>
    <property type="match status" value="1"/>
</dbReference>
<dbReference type="PANTHER" id="PTHR35394:SF5">
    <property type="entry name" value="DUF3176 DOMAIN-CONTAINING PROTEIN"/>
    <property type="match status" value="1"/>
</dbReference>
<feature type="transmembrane region" description="Helical" evidence="2">
    <location>
        <begin position="183"/>
        <end position="203"/>
    </location>
</feature>
<gene>
    <name evidence="3" type="ORF">B0T21DRAFT_406484</name>
</gene>
<dbReference type="InterPro" id="IPR021514">
    <property type="entry name" value="DUF3176"/>
</dbReference>
<feature type="region of interest" description="Disordered" evidence="1">
    <location>
        <begin position="1"/>
        <end position="125"/>
    </location>
</feature>
<dbReference type="Proteomes" id="UP001172159">
    <property type="component" value="Unassembled WGS sequence"/>
</dbReference>